<sequence length="43" mass="4787">MALSRKDNLNLITARFYSSSSPLRRPRAQPPTTASPLKTSKRA</sequence>
<dbReference type="Proteomes" id="UP001054252">
    <property type="component" value="Unassembled WGS sequence"/>
</dbReference>
<comment type="caution">
    <text evidence="2">The sequence shown here is derived from an EMBL/GenBank/DDBJ whole genome shotgun (WGS) entry which is preliminary data.</text>
</comment>
<evidence type="ECO:0000313" key="2">
    <source>
        <dbReference type="EMBL" id="GKV06997.1"/>
    </source>
</evidence>
<gene>
    <name evidence="2" type="ORF">SLEP1_g18809</name>
</gene>
<name>A0AAV5IYR4_9ROSI</name>
<organism evidence="2 3">
    <name type="scientific">Rubroshorea leprosula</name>
    <dbReference type="NCBI Taxonomy" id="152421"/>
    <lineage>
        <taxon>Eukaryota</taxon>
        <taxon>Viridiplantae</taxon>
        <taxon>Streptophyta</taxon>
        <taxon>Embryophyta</taxon>
        <taxon>Tracheophyta</taxon>
        <taxon>Spermatophyta</taxon>
        <taxon>Magnoliopsida</taxon>
        <taxon>eudicotyledons</taxon>
        <taxon>Gunneridae</taxon>
        <taxon>Pentapetalae</taxon>
        <taxon>rosids</taxon>
        <taxon>malvids</taxon>
        <taxon>Malvales</taxon>
        <taxon>Dipterocarpaceae</taxon>
        <taxon>Rubroshorea</taxon>
    </lineage>
</organism>
<proteinExistence type="predicted"/>
<protein>
    <submittedName>
        <fullName evidence="2">Uncharacterized protein</fullName>
    </submittedName>
</protein>
<reference evidence="2 3" key="1">
    <citation type="journal article" date="2021" name="Commun. Biol.">
        <title>The genome of Shorea leprosula (Dipterocarpaceae) highlights the ecological relevance of drought in aseasonal tropical rainforests.</title>
        <authorList>
            <person name="Ng K.K.S."/>
            <person name="Kobayashi M.J."/>
            <person name="Fawcett J.A."/>
            <person name="Hatakeyama M."/>
            <person name="Paape T."/>
            <person name="Ng C.H."/>
            <person name="Ang C.C."/>
            <person name="Tnah L.H."/>
            <person name="Lee C.T."/>
            <person name="Nishiyama T."/>
            <person name="Sese J."/>
            <person name="O'Brien M.J."/>
            <person name="Copetti D."/>
            <person name="Mohd Noor M.I."/>
            <person name="Ong R.C."/>
            <person name="Putra M."/>
            <person name="Sireger I.Z."/>
            <person name="Indrioko S."/>
            <person name="Kosugi Y."/>
            <person name="Izuno A."/>
            <person name="Isagi Y."/>
            <person name="Lee S.L."/>
            <person name="Shimizu K.K."/>
        </authorList>
    </citation>
    <scope>NUCLEOTIDE SEQUENCE [LARGE SCALE GENOMIC DNA]</scope>
    <source>
        <strain evidence="2">214</strain>
    </source>
</reference>
<evidence type="ECO:0000313" key="3">
    <source>
        <dbReference type="Proteomes" id="UP001054252"/>
    </source>
</evidence>
<feature type="region of interest" description="Disordered" evidence="1">
    <location>
        <begin position="15"/>
        <end position="43"/>
    </location>
</feature>
<dbReference type="EMBL" id="BPVZ01000026">
    <property type="protein sequence ID" value="GKV06997.1"/>
    <property type="molecule type" value="Genomic_DNA"/>
</dbReference>
<feature type="compositionally biased region" description="Polar residues" evidence="1">
    <location>
        <begin position="30"/>
        <end position="43"/>
    </location>
</feature>
<keyword evidence="3" id="KW-1185">Reference proteome</keyword>
<evidence type="ECO:0000256" key="1">
    <source>
        <dbReference type="SAM" id="MobiDB-lite"/>
    </source>
</evidence>
<dbReference type="AlphaFoldDB" id="A0AAV5IYR4"/>
<accession>A0AAV5IYR4</accession>